<dbReference type="PROSITE" id="PS50983">
    <property type="entry name" value="FE_B12_PBP"/>
    <property type="match status" value="1"/>
</dbReference>
<dbReference type="Proteomes" id="UP000798808">
    <property type="component" value="Unassembled WGS sequence"/>
</dbReference>
<keyword evidence="1" id="KW-0732">Signal</keyword>
<dbReference type="Gene3D" id="3.40.50.1980">
    <property type="entry name" value="Nitrogenase molybdenum iron protein domain"/>
    <property type="match status" value="2"/>
</dbReference>
<dbReference type="RefSeq" id="WP_155170039.1">
    <property type="nucleotide sequence ID" value="NZ_SMLW01000386.1"/>
</dbReference>
<feature type="chain" id="PRO_5046756715" description="Fe/B12 periplasmic-binding domain-containing protein" evidence="1">
    <location>
        <begin position="30"/>
        <end position="341"/>
    </location>
</feature>
<dbReference type="PANTHER" id="PTHR30535">
    <property type="entry name" value="VITAMIN B12-BINDING PROTEIN"/>
    <property type="match status" value="1"/>
</dbReference>
<sequence length="341" mass="38665">MILFKNPIICNVIAILCLGTLLRCTPAQTEAAHTNHTLELTYAKRFDASYLESGAVEVKINAPWSSSDSTLVKTFNIDSGFTAQSIVCLSITHINMLTELNLQDKIVGIPTYEDVFDDSLRSYFIDRGVQEIGKSGSLNYELLMSLNPDLIIESAVGNSMDVNQKLEALGLPVILFSAHTEDHPLGRLEWIKYLSLFTKTQNAADELFQKRVIKYKSIKSEWSNKDSSTTFFVGYMWKDNWYVPGGNSYMAQFIKDAGGQYVLEEDSQSGNIKLSHETVIELLRKSDVWLHPGYQITTLDQLQGRSLPPAYFKRLRVYNNNRQLNEHGKNDFWQSGFVHPE</sequence>
<evidence type="ECO:0000259" key="2">
    <source>
        <dbReference type="PROSITE" id="PS50983"/>
    </source>
</evidence>
<name>A0ABW9RLL8_9BACT</name>
<feature type="domain" description="Fe/B12 periplasmic-binding" evidence="2">
    <location>
        <begin position="85"/>
        <end position="341"/>
    </location>
</feature>
<protein>
    <recommendedName>
        <fullName evidence="2">Fe/B12 periplasmic-binding domain-containing protein</fullName>
    </recommendedName>
</protein>
<feature type="non-terminal residue" evidence="3">
    <location>
        <position position="341"/>
    </location>
</feature>
<gene>
    <name evidence="3" type="ORF">E1163_04730</name>
</gene>
<dbReference type="Pfam" id="PF01497">
    <property type="entry name" value="Peripla_BP_2"/>
    <property type="match status" value="1"/>
</dbReference>
<evidence type="ECO:0000313" key="4">
    <source>
        <dbReference type="Proteomes" id="UP000798808"/>
    </source>
</evidence>
<accession>A0ABW9RLL8</accession>
<proteinExistence type="predicted"/>
<dbReference type="EMBL" id="SMLW01000386">
    <property type="protein sequence ID" value="MTI24244.1"/>
    <property type="molecule type" value="Genomic_DNA"/>
</dbReference>
<evidence type="ECO:0000313" key="3">
    <source>
        <dbReference type="EMBL" id="MTI24244.1"/>
    </source>
</evidence>
<dbReference type="PANTHER" id="PTHR30535:SF34">
    <property type="entry name" value="MOLYBDATE-BINDING PROTEIN MOLA"/>
    <property type="match status" value="1"/>
</dbReference>
<comment type="caution">
    <text evidence="3">The sequence shown here is derived from an EMBL/GenBank/DDBJ whole genome shotgun (WGS) entry which is preliminary data.</text>
</comment>
<dbReference type="InterPro" id="IPR050902">
    <property type="entry name" value="ABC_Transporter_SBP"/>
</dbReference>
<keyword evidence="4" id="KW-1185">Reference proteome</keyword>
<feature type="signal peptide" evidence="1">
    <location>
        <begin position="1"/>
        <end position="29"/>
    </location>
</feature>
<dbReference type="SUPFAM" id="SSF53807">
    <property type="entry name" value="Helical backbone' metal receptor"/>
    <property type="match status" value="1"/>
</dbReference>
<organism evidence="3 4">
    <name type="scientific">Fulvivirga kasyanovii</name>
    <dbReference type="NCBI Taxonomy" id="396812"/>
    <lineage>
        <taxon>Bacteria</taxon>
        <taxon>Pseudomonadati</taxon>
        <taxon>Bacteroidota</taxon>
        <taxon>Cytophagia</taxon>
        <taxon>Cytophagales</taxon>
        <taxon>Fulvivirgaceae</taxon>
        <taxon>Fulvivirga</taxon>
    </lineage>
</organism>
<evidence type="ECO:0000256" key="1">
    <source>
        <dbReference type="SAM" id="SignalP"/>
    </source>
</evidence>
<reference evidence="3 4" key="1">
    <citation type="submission" date="2019-02" db="EMBL/GenBank/DDBJ databases">
        <authorList>
            <person name="Goldberg S.R."/>
            <person name="Haltli B.A."/>
            <person name="Correa H."/>
            <person name="Russell K.G."/>
        </authorList>
    </citation>
    <scope>NUCLEOTIDE SEQUENCE [LARGE SCALE GENOMIC DNA]</scope>
    <source>
        <strain evidence="3 4">JCM 16186</strain>
    </source>
</reference>
<dbReference type="InterPro" id="IPR002491">
    <property type="entry name" value="ABC_transptr_periplasmic_BD"/>
</dbReference>